<comment type="subcellular location">
    <subcellularLocation>
        <location evidence="1">Cell membrane</location>
        <topology evidence="1">Multi-pass membrane protein</topology>
    </subcellularLocation>
</comment>
<comment type="similarity">
    <text evidence="2">Belongs to the VirD4/TraG family.</text>
</comment>
<keyword evidence="5 7" id="KW-1133">Transmembrane helix</keyword>
<dbReference type="GO" id="GO:0005886">
    <property type="term" value="C:plasma membrane"/>
    <property type="evidence" value="ECO:0007669"/>
    <property type="project" value="UniProtKB-SubCell"/>
</dbReference>
<evidence type="ECO:0000256" key="3">
    <source>
        <dbReference type="ARBA" id="ARBA00022475"/>
    </source>
</evidence>
<dbReference type="SUPFAM" id="SSF52540">
    <property type="entry name" value="P-loop containing nucleoside triphosphate hydrolases"/>
    <property type="match status" value="1"/>
</dbReference>
<dbReference type="PANTHER" id="PTHR37937:SF1">
    <property type="entry name" value="CONJUGATIVE TRANSFER: DNA TRANSPORT"/>
    <property type="match status" value="1"/>
</dbReference>
<keyword evidence="6 7" id="KW-0472">Membrane</keyword>
<dbReference type="AlphaFoldDB" id="A0A849BW03"/>
<protein>
    <submittedName>
        <fullName evidence="8">Type IV secretory system conjugative DNA transfer family protein</fullName>
    </submittedName>
</protein>
<proteinExistence type="inferred from homology"/>
<dbReference type="Pfam" id="PF02534">
    <property type="entry name" value="T4SS-DNA_transf"/>
    <property type="match status" value="1"/>
</dbReference>
<comment type="caution">
    <text evidence="8">The sequence shown here is derived from an EMBL/GenBank/DDBJ whole genome shotgun (WGS) entry which is preliminary data.</text>
</comment>
<evidence type="ECO:0000256" key="6">
    <source>
        <dbReference type="ARBA" id="ARBA00023136"/>
    </source>
</evidence>
<dbReference type="PANTHER" id="PTHR37937">
    <property type="entry name" value="CONJUGATIVE TRANSFER: DNA TRANSPORT"/>
    <property type="match status" value="1"/>
</dbReference>
<dbReference type="InterPro" id="IPR027417">
    <property type="entry name" value="P-loop_NTPase"/>
</dbReference>
<name>A0A849BW03_9ACTN</name>
<keyword evidence="4 7" id="KW-0812">Transmembrane</keyword>
<keyword evidence="3" id="KW-1003">Cell membrane</keyword>
<evidence type="ECO:0000256" key="4">
    <source>
        <dbReference type="ARBA" id="ARBA00022692"/>
    </source>
</evidence>
<keyword evidence="9" id="KW-1185">Reference proteome</keyword>
<dbReference type="InterPro" id="IPR003688">
    <property type="entry name" value="TraG/VirD4"/>
</dbReference>
<organism evidence="8 9">
    <name type="scientific">Pseudokineococcus marinus</name>
    <dbReference type="NCBI Taxonomy" id="351215"/>
    <lineage>
        <taxon>Bacteria</taxon>
        <taxon>Bacillati</taxon>
        <taxon>Actinomycetota</taxon>
        <taxon>Actinomycetes</taxon>
        <taxon>Kineosporiales</taxon>
        <taxon>Kineosporiaceae</taxon>
        <taxon>Pseudokineococcus</taxon>
    </lineage>
</organism>
<evidence type="ECO:0000313" key="8">
    <source>
        <dbReference type="EMBL" id="NNH21738.1"/>
    </source>
</evidence>
<reference evidence="8 9" key="1">
    <citation type="submission" date="2020-05" db="EMBL/GenBank/DDBJ databases">
        <title>MicrobeNet Type strains.</title>
        <authorList>
            <person name="Nicholson A.C."/>
        </authorList>
    </citation>
    <scope>NUCLEOTIDE SEQUENCE [LARGE SCALE GENOMIC DNA]</scope>
    <source>
        <strain evidence="8 9">JCM 14547</strain>
    </source>
</reference>
<dbReference type="CDD" id="cd01127">
    <property type="entry name" value="TrwB_TraG_TraD_VirD4"/>
    <property type="match status" value="1"/>
</dbReference>
<dbReference type="InterPro" id="IPR051539">
    <property type="entry name" value="T4SS-coupling_protein"/>
</dbReference>
<dbReference type="RefSeq" id="WP_171201597.1">
    <property type="nucleotide sequence ID" value="NZ_BAAANP010000015.1"/>
</dbReference>
<evidence type="ECO:0000256" key="1">
    <source>
        <dbReference type="ARBA" id="ARBA00004651"/>
    </source>
</evidence>
<dbReference type="EMBL" id="JABEMA010000006">
    <property type="protein sequence ID" value="NNH21738.1"/>
    <property type="molecule type" value="Genomic_DNA"/>
</dbReference>
<evidence type="ECO:0000256" key="5">
    <source>
        <dbReference type="ARBA" id="ARBA00022989"/>
    </source>
</evidence>
<evidence type="ECO:0000313" key="9">
    <source>
        <dbReference type="Proteomes" id="UP000555552"/>
    </source>
</evidence>
<dbReference type="Proteomes" id="UP000555552">
    <property type="component" value="Unassembled WGS sequence"/>
</dbReference>
<dbReference type="Gene3D" id="3.40.50.300">
    <property type="entry name" value="P-loop containing nucleotide triphosphate hydrolases"/>
    <property type="match status" value="1"/>
</dbReference>
<evidence type="ECO:0000256" key="7">
    <source>
        <dbReference type="SAM" id="Phobius"/>
    </source>
</evidence>
<gene>
    <name evidence="8" type="ORF">HLB09_01265</name>
</gene>
<accession>A0A849BW03</accession>
<feature type="transmembrane region" description="Helical" evidence="7">
    <location>
        <begin position="83"/>
        <end position="107"/>
    </location>
</feature>
<evidence type="ECO:0000256" key="2">
    <source>
        <dbReference type="ARBA" id="ARBA00008806"/>
    </source>
</evidence>
<sequence length="605" mass="63826">MSAPRQLGSQLGRTDQTTSVLSWRARANLTLALLVAAVAGGWHLAVAWTASGVATPDVAVTLRALLSGHPLDVPGAASTTTTLAVFGALAVAAFGLFVLWAFTWAAWRAKHRRTKGFAGDAAVREGLGEARARAGAAQTRPGMTDAQRKKAPVSEVGLPMGATTGGQPVVLALEDHVGVVAPTGAGKSRDVMIPAALDAPGALVVTCTRADILDVVATRRGAKGRVWVFDPLDRLGWPEPMVWNPVAGCADAQTAISRGLAFAAGLSADDKSSTNAGFFRANASSALTRLLHAADLDGRPVSDVIEWAIHLDDGAEEAQAIIRTSTDERAETMWAGLLRSVATGADETVASSRQTLQQAVEPMAMRRVTRWVTPREDVPTFDPAAFVASTDTLFLVADANASTNVAPLCAMLLQEVVDAAKAAAARLPGGRLDPPLRLVGDEIANVAPLPKLPDLGTDARGFGMQLVLALQSLAQARRRWGRDGANALMDNMPAELLLGGLTDTDALNRYSALVGDVELTRATISYDQTTGRMTSSSEQLADRKVLRADEARQIPDGHALLIYRNRGAVLLRMTPWFERSDAKTLSADRDAVEKRRLAGSAAARS</sequence>